<evidence type="ECO:0000313" key="1">
    <source>
        <dbReference type="EMBL" id="OQB40492.1"/>
    </source>
</evidence>
<protein>
    <submittedName>
        <fullName evidence="1">Uncharacterized protein</fullName>
    </submittedName>
</protein>
<dbReference type="Proteomes" id="UP000485621">
    <property type="component" value="Unassembled WGS sequence"/>
</dbReference>
<name>A0A1V5ZKB9_9BACT</name>
<organism evidence="1">
    <name type="scientific">candidate division CPR1 bacterium ADurb.Bin160</name>
    <dbReference type="NCBI Taxonomy" id="1852826"/>
    <lineage>
        <taxon>Bacteria</taxon>
        <taxon>candidate division CPR1</taxon>
    </lineage>
</organism>
<reference evidence="1" key="1">
    <citation type="submission" date="2017-02" db="EMBL/GenBank/DDBJ databases">
        <title>Delving into the versatile metabolic prowess of the omnipresent phylum Bacteroidetes.</title>
        <authorList>
            <person name="Nobu M.K."/>
            <person name="Mei R."/>
            <person name="Narihiro T."/>
            <person name="Kuroda K."/>
            <person name="Liu W.-T."/>
        </authorList>
    </citation>
    <scope>NUCLEOTIDE SEQUENCE</scope>
    <source>
        <strain evidence="1">ADurb.Bin160</strain>
    </source>
</reference>
<accession>A0A1V5ZKB9</accession>
<proteinExistence type="predicted"/>
<comment type="caution">
    <text evidence="1">The sequence shown here is derived from an EMBL/GenBank/DDBJ whole genome shotgun (WGS) entry which is preliminary data.</text>
</comment>
<sequence length="219" mass="24482">MVIPAGKKVKIRENGIDIFEKAKLTGVEMILDNEVTLSLSSTFDELLNFNTNKMMIAGTSLFQAITGKVLSTQFKEMGYRMWTKTDPIKFSVTSTFNMTYSGKKEVLEPMQVLMKLPLPSQKDDGKGIGLLPPGPSILTAMNNDSGRFDRRYSFRSGIFYLESVVIEKAEPTFSAETDSEGFPIWGTIQLDISSLFTATTQDIDKFGKSSYNSEVNKYE</sequence>
<dbReference type="EMBL" id="MWDB01000042">
    <property type="protein sequence ID" value="OQB40492.1"/>
    <property type="molecule type" value="Genomic_DNA"/>
</dbReference>
<dbReference type="AlphaFoldDB" id="A0A1V5ZKB9"/>
<gene>
    <name evidence="1" type="ORF">BWY04_01328</name>
</gene>